<keyword evidence="5 7" id="KW-1133">Transmembrane helix</keyword>
<dbReference type="Gene3D" id="1.10.3720.10">
    <property type="entry name" value="MetI-like"/>
    <property type="match status" value="1"/>
</dbReference>
<dbReference type="PANTHER" id="PTHR30193">
    <property type="entry name" value="ABC TRANSPORTER PERMEASE PROTEIN"/>
    <property type="match status" value="1"/>
</dbReference>
<organism evidence="9 10">
    <name type="scientific">Paenibacillus taihuensis</name>
    <dbReference type="NCBI Taxonomy" id="1156355"/>
    <lineage>
        <taxon>Bacteria</taxon>
        <taxon>Bacillati</taxon>
        <taxon>Bacillota</taxon>
        <taxon>Bacilli</taxon>
        <taxon>Bacillales</taxon>
        <taxon>Paenibacillaceae</taxon>
        <taxon>Paenibacillus</taxon>
    </lineage>
</organism>
<dbReference type="RefSeq" id="WP_116188889.1">
    <property type="nucleotide sequence ID" value="NZ_QTTN01000009.1"/>
</dbReference>
<comment type="similarity">
    <text evidence="7">Belongs to the binding-protein-dependent transport system permease family.</text>
</comment>
<dbReference type="PROSITE" id="PS50928">
    <property type="entry name" value="ABC_TM1"/>
    <property type="match status" value="1"/>
</dbReference>
<evidence type="ECO:0000313" key="10">
    <source>
        <dbReference type="Proteomes" id="UP000256304"/>
    </source>
</evidence>
<evidence type="ECO:0000259" key="8">
    <source>
        <dbReference type="PROSITE" id="PS50928"/>
    </source>
</evidence>
<feature type="transmembrane region" description="Helical" evidence="7">
    <location>
        <begin position="109"/>
        <end position="128"/>
    </location>
</feature>
<feature type="transmembrane region" description="Helical" evidence="7">
    <location>
        <begin position="262"/>
        <end position="285"/>
    </location>
</feature>
<dbReference type="EMBL" id="QTTN01000009">
    <property type="protein sequence ID" value="REE87443.1"/>
    <property type="molecule type" value="Genomic_DNA"/>
</dbReference>
<evidence type="ECO:0000256" key="6">
    <source>
        <dbReference type="ARBA" id="ARBA00023136"/>
    </source>
</evidence>
<evidence type="ECO:0000256" key="5">
    <source>
        <dbReference type="ARBA" id="ARBA00022989"/>
    </source>
</evidence>
<dbReference type="Proteomes" id="UP000256304">
    <property type="component" value="Unassembled WGS sequence"/>
</dbReference>
<dbReference type="InterPro" id="IPR051393">
    <property type="entry name" value="ABC_transporter_permease"/>
</dbReference>
<comment type="subcellular location">
    <subcellularLocation>
        <location evidence="1 7">Cell membrane</location>
        <topology evidence="1 7">Multi-pass membrane protein</topology>
    </subcellularLocation>
</comment>
<feature type="transmembrane region" description="Helical" evidence="7">
    <location>
        <begin position="12"/>
        <end position="35"/>
    </location>
</feature>
<evidence type="ECO:0000256" key="2">
    <source>
        <dbReference type="ARBA" id="ARBA00022448"/>
    </source>
</evidence>
<keyword evidence="2 7" id="KW-0813">Transport</keyword>
<comment type="caution">
    <text evidence="9">The sequence shown here is derived from an EMBL/GenBank/DDBJ whole genome shotgun (WGS) entry which is preliminary data.</text>
</comment>
<dbReference type="InterPro" id="IPR035906">
    <property type="entry name" value="MetI-like_sf"/>
</dbReference>
<sequence length="292" mass="32099">MSNLKRSIRSEMWYVLFILPGLCLFVFAVVVPLVIGAKYSFTNWDGVAPTAKYIGWDNYTQALSDSDLWAALRNTFKYAILVTVLVNLVSLLLAVLLDSYLKFRKVFRTVFFMPVAISTVLAAYIWSYNYSNGLPKLLSYFGVDMTSPLGNPDHAMMALIVISIWQGVGSPMIIYIAGLQGIPGELTESARIDGAGAFGAFRHITLPLLAPSVTINLLLVLTGSLKVFDLVFLTTGGGPAFSTQVISTFIYNVSFNSAKAGYGTALSMLFFLILVIVTIVQLAIFRRREVDL</sequence>
<reference evidence="9 10" key="1">
    <citation type="submission" date="2018-08" db="EMBL/GenBank/DDBJ databases">
        <title>Genomic Encyclopedia of Type Strains, Phase III (KMG-III): the genomes of soil and plant-associated and newly described type strains.</title>
        <authorList>
            <person name="Whitman W."/>
        </authorList>
    </citation>
    <scope>NUCLEOTIDE SEQUENCE [LARGE SCALE GENOMIC DNA]</scope>
    <source>
        <strain evidence="9 10">CGMCC 1.10966</strain>
    </source>
</reference>
<dbReference type="GO" id="GO:0005886">
    <property type="term" value="C:plasma membrane"/>
    <property type="evidence" value="ECO:0007669"/>
    <property type="project" value="UniProtKB-SubCell"/>
</dbReference>
<feature type="transmembrane region" description="Helical" evidence="7">
    <location>
        <begin position="78"/>
        <end position="97"/>
    </location>
</feature>
<feature type="transmembrane region" description="Helical" evidence="7">
    <location>
        <begin position="200"/>
        <end position="221"/>
    </location>
</feature>
<keyword evidence="10" id="KW-1185">Reference proteome</keyword>
<dbReference type="PANTHER" id="PTHR30193:SF37">
    <property type="entry name" value="INNER MEMBRANE ABC TRANSPORTER PERMEASE PROTEIN YCJO"/>
    <property type="match status" value="1"/>
</dbReference>
<evidence type="ECO:0000256" key="7">
    <source>
        <dbReference type="RuleBase" id="RU363032"/>
    </source>
</evidence>
<keyword evidence="3" id="KW-1003">Cell membrane</keyword>
<proteinExistence type="inferred from homology"/>
<evidence type="ECO:0000256" key="1">
    <source>
        <dbReference type="ARBA" id="ARBA00004651"/>
    </source>
</evidence>
<evidence type="ECO:0000256" key="4">
    <source>
        <dbReference type="ARBA" id="ARBA00022692"/>
    </source>
</evidence>
<name>A0A3D9S5D4_9BACL</name>
<dbReference type="AlphaFoldDB" id="A0A3D9S5D4"/>
<dbReference type="CDD" id="cd06261">
    <property type="entry name" value="TM_PBP2"/>
    <property type="match status" value="1"/>
</dbReference>
<evidence type="ECO:0000256" key="3">
    <source>
        <dbReference type="ARBA" id="ARBA00022475"/>
    </source>
</evidence>
<dbReference type="OrthoDB" id="9786413at2"/>
<keyword evidence="4 7" id="KW-0812">Transmembrane</keyword>
<keyword evidence="6 7" id="KW-0472">Membrane</keyword>
<protein>
    <submittedName>
        <fullName evidence="9">Carbohydrate ABC transporter membrane protein 1 (CUT1 family)</fullName>
    </submittedName>
</protein>
<dbReference type="GO" id="GO:0055085">
    <property type="term" value="P:transmembrane transport"/>
    <property type="evidence" value="ECO:0007669"/>
    <property type="project" value="InterPro"/>
</dbReference>
<gene>
    <name evidence="9" type="ORF">A8990_10989</name>
</gene>
<dbReference type="Pfam" id="PF00528">
    <property type="entry name" value="BPD_transp_1"/>
    <property type="match status" value="1"/>
</dbReference>
<feature type="domain" description="ABC transmembrane type-1" evidence="8">
    <location>
        <begin position="72"/>
        <end position="281"/>
    </location>
</feature>
<feature type="transmembrane region" description="Helical" evidence="7">
    <location>
        <begin position="155"/>
        <end position="179"/>
    </location>
</feature>
<accession>A0A3D9S5D4</accession>
<dbReference type="InterPro" id="IPR000515">
    <property type="entry name" value="MetI-like"/>
</dbReference>
<dbReference type="SUPFAM" id="SSF161098">
    <property type="entry name" value="MetI-like"/>
    <property type="match status" value="1"/>
</dbReference>
<evidence type="ECO:0000313" key="9">
    <source>
        <dbReference type="EMBL" id="REE87443.1"/>
    </source>
</evidence>